<dbReference type="EMBL" id="UAVR01000007">
    <property type="protein sequence ID" value="SQA88749.1"/>
    <property type="molecule type" value="Genomic_DNA"/>
</dbReference>
<evidence type="ECO:0000313" key="2">
    <source>
        <dbReference type="EMBL" id="SQA88749.1"/>
    </source>
</evidence>
<evidence type="ECO:0000313" key="1">
    <source>
        <dbReference type="EMBL" id="SKB96611.1"/>
    </source>
</evidence>
<gene>
    <name evidence="2" type="ORF">NCTC11212_01280</name>
    <name evidence="1" type="ORF">SAMN05421800_1172</name>
</gene>
<dbReference type="EMBL" id="FUZE01000017">
    <property type="protein sequence ID" value="SKB96611.1"/>
    <property type="molecule type" value="Genomic_DNA"/>
</dbReference>
<protein>
    <submittedName>
        <fullName evidence="2">Uncharacterized protein</fullName>
    </submittedName>
</protein>
<proteinExistence type="predicted"/>
<evidence type="ECO:0000313" key="3">
    <source>
        <dbReference type="Proteomes" id="UP000190669"/>
    </source>
</evidence>
<reference evidence="1 3" key="1">
    <citation type="submission" date="2017-02" db="EMBL/GenBank/DDBJ databases">
        <authorList>
            <person name="Varghese N."/>
            <person name="Submissions S."/>
        </authorList>
    </citation>
    <scope>NUCLEOTIDE SEQUENCE [LARGE SCALE GENOMIC DNA]</scope>
    <source>
        <strain evidence="1 3">DSM 16775</strain>
    </source>
</reference>
<sequence length="56" mass="6273">MLFRLYQKDILFFYAKLFPLSLLAFLRVSASALPPLKLSKRAQTGRSIGAIDNALS</sequence>
<accession>A0AAX2IIW7</accession>
<keyword evidence="3" id="KW-1185">Reference proteome</keyword>
<name>A0AAX2IIW7_9FLAO</name>
<evidence type="ECO:0000313" key="4">
    <source>
        <dbReference type="Proteomes" id="UP000251937"/>
    </source>
</evidence>
<dbReference type="AlphaFoldDB" id="A0AAX2IIW7"/>
<organism evidence="2 4">
    <name type="scientific">Chryseobacterium balustinum</name>
    <dbReference type="NCBI Taxonomy" id="246"/>
    <lineage>
        <taxon>Bacteria</taxon>
        <taxon>Pseudomonadati</taxon>
        <taxon>Bacteroidota</taxon>
        <taxon>Flavobacteriia</taxon>
        <taxon>Flavobacteriales</taxon>
        <taxon>Weeksellaceae</taxon>
        <taxon>Chryseobacterium group</taxon>
        <taxon>Chryseobacterium</taxon>
    </lineage>
</organism>
<dbReference type="Proteomes" id="UP000190669">
    <property type="component" value="Unassembled WGS sequence"/>
</dbReference>
<reference evidence="2 4" key="2">
    <citation type="submission" date="2018-06" db="EMBL/GenBank/DDBJ databases">
        <authorList>
            <consortium name="Pathogen Informatics"/>
            <person name="Doyle S."/>
        </authorList>
    </citation>
    <scope>NUCLEOTIDE SEQUENCE [LARGE SCALE GENOMIC DNA]</scope>
    <source>
        <strain evidence="2 4">NCTC11212</strain>
    </source>
</reference>
<dbReference type="Proteomes" id="UP000251937">
    <property type="component" value="Unassembled WGS sequence"/>
</dbReference>
<comment type="caution">
    <text evidence="2">The sequence shown here is derived from an EMBL/GenBank/DDBJ whole genome shotgun (WGS) entry which is preliminary data.</text>
</comment>